<evidence type="ECO:0000256" key="3">
    <source>
        <dbReference type="ARBA" id="ARBA00023163"/>
    </source>
</evidence>
<organism evidence="5 6">
    <name type="scientific">Methanocorpusculum labreanum (strain ATCC 43576 / DSM 4855 / Z)</name>
    <dbReference type="NCBI Taxonomy" id="410358"/>
    <lineage>
        <taxon>Archaea</taxon>
        <taxon>Methanobacteriati</taxon>
        <taxon>Methanobacteriota</taxon>
        <taxon>Stenosarchaea group</taxon>
        <taxon>Methanomicrobia</taxon>
        <taxon>Methanomicrobiales</taxon>
        <taxon>Methanocorpusculaceae</taxon>
        <taxon>Methanocorpusculum</taxon>
    </lineage>
</organism>
<dbReference type="InterPro" id="IPR011991">
    <property type="entry name" value="ArsR-like_HTH"/>
</dbReference>
<keyword evidence="6" id="KW-1185">Reference proteome</keyword>
<dbReference type="SUPFAM" id="SSF46785">
    <property type="entry name" value="Winged helix' DNA-binding domain"/>
    <property type="match status" value="1"/>
</dbReference>
<dbReference type="PRINTS" id="PR00778">
    <property type="entry name" value="HTHARSR"/>
</dbReference>
<evidence type="ECO:0000256" key="2">
    <source>
        <dbReference type="ARBA" id="ARBA00023125"/>
    </source>
</evidence>
<dbReference type="GO" id="GO:0003700">
    <property type="term" value="F:DNA-binding transcription factor activity"/>
    <property type="evidence" value="ECO:0007669"/>
    <property type="project" value="InterPro"/>
</dbReference>
<dbReference type="PANTHER" id="PTHR33154:SF18">
    <property type="entry name" value="ARSENICAL RESISTANCE OPERON REPRESSOR"/>
    <property type="match status" value="1"/>
</dbReference>
<dbReference type="SMART" id="SM00418">
    <property type="entry name" value="HTH_ARSR"/>
    <property type="match status" value="1"/>
</dbReference>
<dbReference type="KEGG" id="mla:Mlab_0821"/>
<proteinExistence type="predicted"/>
<accession>A2SRN6</accession>
<name>A2SRN6_METLZ</name>
<gene>
    <name evidence="5" type="ordered locus">Mlab_0821</name>
</gene>
<dbReference type="InterPro" id="IPR036388">
    <property type="entry name" value="WH-like_DNA-bd_sf"/>
</dbReference>
<keyword evidence="1" id="KW-0805">Transcription regulation</keyword>
<dbReference type="InterPro" id="IPR051081">
    <property type="entry name" value="HTH_MetalResp_TranReg"/>
</dbReference>
<keyword evidence="3" id="KW-0804">Transcription</keyword>
<sequence>MTRSDRSSTFPTALSNEKRIAAAAAFPDTNAMSDPETIFKACGDTTRLRILALLQGNELCVCEIEAALSLSQPNASRSLTILKNAGIIQSRKQAQWTYYKISDDFAAAFPDLSKALEKICAGLPTTNADKALLQKLREMHSSTPCDES</sequence>
<dbReference type="InterPro" id="IPR001845">
    <property type="entry name" value="HTH_ArsR_DNA-bd_dom"/>
</dbReference>
<dbReference type="Pfam" id="PF01022">
    <property type="entry name" value="HTH_5"/>
    <property type="match status" value="1"/>
</dbReference>
<keyword evidence="2" id="KW-0238">DNA-binding</keyword>
<dbReference type="PANTHER" id="PTHR33154">
    <property type="entry name" value="TRANSCRIPTIONAL REGULATOR, ARSR FAMILY"/>
    <property type="match status" value="1"/>
</dbReference>
<evidence type="ECO:0000313" key="6">
    <source>
        <dbReference type="Proteomes" id="UP000000365"/>
    </source>
</evidence>
<dbReference type="eggNOG" id="arCOG01682">
    <property type="taxonomic scope" value="Archaea"/>
</dbReference>
<feature type="domain" description="HTH arsR-type" evidence="4">
    <location>
        <begin position="27"/>
        <end position="121"/>
    </location>
</feature>
<dbReference type="Proteomes" id="UP000000365">
    <property type="component" value="Chromosome"/>
</dbReference>
<dbReference type="EMBL" id="CP000559">
    <property type="protein sequence ID" value="ABN06992.1"/>
    <property type="molecule type" value="Genomic_DNA"/>
</dbReference>
<dbReference type="STRING" id="410358.Mlab_0821"/>
<evidence type="ECO:0000259" key="4">
    <source>
        <dbReference type="PROSITE" id="PS50987"/>
    </source>
</evidence>
<dbReference type="InterPro" id="IPR036390">
    <property type="entry name" value="WH_DNA-bd_sf"/>
</dbReference>
<dbReference type="Gene3D" id="1.10.10.10">
    <property type="entry name" value="Winged helix-like DNA-binding domain superfamily/Winged helix DNA-binding domain"/>
    <property type="match status" value="1"/>
</dbReference>
<protein>
    <submittedName>
        <fullName evidence="5">Transcriptional regulator, ArsR family</fullName>
    </submittedName>
</protein>
<dbReference type="NCBIfam" id="NF033788">
    <property type="entry name" value="HTH_metalloreg"/>
    <property type="match status" value="1"/>
</dbReference>
<dbReference type="GO" id="GO:0003677">
    <property type="term" value="F:DNA binding"/>
    <property type="evidence" value="ECO:0007669"/>
    <property type="project" value="UniProtKB-KW"/>
</dbReference>
<evidence type="ECO:0000256" key="1">
    <source>
        <dbReference type="ARBA" id="ARBA00023015"/>
    </source>
</evidence>
<reference evidence="5 6" key="1">
    <citation type="journal article" date="2009" name="Stand. Genomic Sci.">
        <title>Complete genome sequence of Methanocorpusculum labreanum type strain Z.</title>
        <authorList>
            <person name="Anderson I.J."/>
            <person name="Sieprawska-Lupa M."/>
            <person name="Goltsman E."/>
            <person name="Lapidus A."/>
            <person name="Copeland A."/>
            <person name="Glavina Del Rio T."/>
            <person name="Tice H."/>
            <person name="Dalin E."/>
            <person name="Barry K."/>
            <person name="Pitluck S."/>
            <person name="Hauser L."/>
            <person name="Land M."/>
            <person name="Lucas S."/>
            <person name="Richardson P."/>
            <person name="Whitman W.B."/>
            <person name="Kyrpides N.C."/>
        </authorList>
    </citation>
    <scope>NUCLEOTIDE SEQUENCE [LARGE SCALE GENOMIC DNA]</scope>
    <source>
        <strain evidence="6">ATCC 43576 / DSM 4855 / Z</strain>
    </source>
</reference>
<dbReference type="HOGENOM" id="CLU_097806_3_1_2"/>
<dbReference type="PROSITE" id="PS50987">
    <property type="entry name" value="HTH_ARSR_2"/>
    <property type="match status" value="1"/>
</dbReference>
<dbReference type="CDD" id="cd00090">
    <property type="entry name" value="HTH_ARSR"/>
    <property type="match status" value="1"/>
</dbReference>
<dbReference type="AlphaFoldDB" id="A2SRN6"/>
<evidence type="ECO:0000313" key="5">
    <source>
        <dbReference type="EMBL" id="ABN06992.1"/>
    </source>
</evidence>